<protein>
    <recommendedName>
        <fullName evidence="3">Tr-type G domain-containing protein</fullName>
    </recommendedName>
</protein>
<feature type="domain" description="Tr-type G" evidence="3">
    <location>
        <begin position="17"/>
        <end position="51"/>
    </location>
</feature>
<name>A0A1V0SJP1_9VIRU</name>
<dbReference type="PANTHER" id="PTHR23115">
    <property type="entry name" value="TRANSLATION FACTOR"/>
    <property type="match status" value="1"/>
</dbReference>
<dbReference type="Gene3D" id="3.40.50.300">
    <property type="entry name" value="P-loop containing nucleotide triphosphate hydrolases"/>
    <property type="match status" value="1"/>
</dbReference>
<accession>A0A1V0SJP1</accession>
<evidence type="ECO:0000256" key="2">
    <source>
        <dbReference type="ARBA" id="ARBA00023134"/>
    </source>
</evidence>
<dbReference type="InterPro" id="IPR000795">
    <property type="entry name" value="T_Tr_GTP-bd_dom"/>
</dbReference>
<keyword evidence="1" id="KW-0547">Nucleotide-binding</keyword>
<evidence type="ECO:0000259" key="3">
    <source>
        <dbReference type="Pfam" id="PF00009"/>
    </source>
</evidence>
<dbReference type="Pfam" id="PF00009">
    <property type="entry name" value="GTP_EFTU"/>
    <property type="match status" value="1"/>
</dbReference>
<evidence type="ECO:0000256" key="1">
    <source>
        <dbReference type="ARBA" id="ARBA00022741"/>
    </source>
</evidence>
<dbReference type="InterPro" id="IPR050100">
    <property type="entry name" value="TRAFAC_GTPase_members"/>
</dbReference>
<gene>
    <name evidence="4" type="ORF">Klosneuvirus_3_84</name>
</gene>
<dbReference type="EMBL" id="KY684110">
    <property type="protein sequence ID" value="ARF11949.1"/>
    <property type="molecule type" value="Genomic_DNA"/>
</dbReference>
<dbReference type="PROSITE" id="PS00301">
    <property type="entry name" value="G_TR_1"/>
    <property type="match status" value="1"/>
</dbReference>
<dbReference type="GO" id="GO:0003924">
    <property type="term" value="F:GTPase activity"/>
    <property type="evidence" value="ECO:0007669"/>
    <property type="project" value="InterPro"/>
</dbReference>
<dbReference type="InterPro" id="IPR031157">
    <property type="entry name" value="G_TR_CS"/>
</dbReference>
<sequence>MQKLKDEAVALGKQSFEFAFYMDTTKAERERGITIQCTTKEFFTDRYHFTIKIVV</sequence>
<dbReference type="GO" id="GO:0005525">
    <property type="term" value="F:GTP binding"/>
    <property type="evidence" value="ECO:0007669"/>
    <property type="project" value="UniProtKB-KW"/>
</dbReference>
<reference evidence="4" key="1">
    <citation type="journal article" date="2017" name="Science">
        <title>Giant viruses with an expanded complement of translation system components.</title>
        <authorList>
            <person name="Schulz F."/>
            <person name="Yutin N."/>
            <person name="Ivanova N.N."/>
            <person name="Ortega D.R."/>
            <person name="Lee T.K."/>
            <person name="Vierheilig J."/>
            <person name="Daims H."/>
            <person name="Horn M."/>
            <person name="Wagner M."/>
            <person name="Jensen G.J."/>
            <person name="Kyrpides N.C."/>
            <person name="Koonin E.V."/>
            <person name="Woyke T."/>
        </authorList>
    </citation>
    <scope>NUCLEOTIDE SEQUENCE</scope>
    <source>
        <strain evidence="4">KNV1</strain>
    </source>
</reference>
<dbReference type="SUPFAM" id="SSF52540">
    <property type="entry name" value="P-loop containing nucleoside triphosphate hydrolases"/>
    <property type="match status" value="1"/>
</dbReference>
<keyword evidence="2" id="KW-0342">GTP-binding</keyword>
<proteinExistence type="predicted"/>
<organism evidence="4">
    <name type="scientific">Klosneuvirus KNV1</name>
    <dbReference type="NCBI Taxonomy" id="1977640"/>
    <lineage>
        <taxon>Viruses</taxon>
        <taxon>Varidnaviria</taxon>
        <taxon>Bamfordvirae</taxon>
        <taxon>Nucleocytoviricota</taxon>
        <taxon>Megaviricetes</taxon>
        <taxon>Imitervirales</taxon>
        <taxon>Mimiviridae</taxon>
        <taxon>Klosneuvirinae</taxon>
        <taxon>Klosneuvirus</taxon>
    </lineage>
</organism>
<evidence type="ECO:0000313" key="4">
    <source>
        <dbReference type="EMBL" id="ARF11949.1"/>
    </source>
</evidence>
<dbReference type="InterPro" id="IPR027417">
    <property type="entry name" value="P-loop_NTPase"/>
</dbReference>